<dbReference type="GO" id="GO:0005886">
    <property type="term" value="C:plasma membrane"/>
    <property type="evidence" value="ECO:0007669"/>
    <property type="project" value="UniProtKB-SubCell"/>
</dbReference>
<evidence type="ECO:0000256" key="5">
    <source>
        <dbReference type="ARBA" id="ARBA00022692"/>
    </source>
</evidence>
<dbReference type="PANTHER" id="PTHR43357:SF4">
    <property type="entry name" value="INNER MEMBRANE ABC TRANSPORTER PERMEASE PROTEIN YDCV"/>
    <property type="match status" value="1"/>
</dbReference>
<dbReference type="AlphaFoldDB" id="A0A6P0D9E3"/>
<proteinExistence type="inferred from homology"/>
<dbReference type="InterPro" id="IPR035906">
    <property type="entry name" value="MetI-like_sf"/>
</dbReference>
<evidence type="ECO:0000256" key="1">
    <source>
        <dbReference type="ARBA" id="ARBA00004429"/>
    </source>
</evidence>
<dbReference type="Pfam" id="PF00528">
    <property type="entry name" value="BPD_transp_1"/>
    <property type="match status" value="1"/>
</dbReference>
<keyword evidence="7 8" id="KW-0472">Membrane</keyword>
<name>A0A6P0D9E3_RHILE</name>
<protein>
    <submittedName>
        <fullName evidence="9">ABC transporter permease subunit</fullName>
    </submittedName>
</protein>
<feature type="transmembrane region" description="Helical" evidence="8">
    <location>
        <begin position="138"/>
        <end position="163"/>
    </location>
</feature>
<evidence type="ECO:0000313" key="9">
    <source>
        <dbReference type="EMBL" id="NEK48486.1"/>
    </source>
</evidence>
<keyword evidence="6 8" id="KW-1133">Transmembrane helix</keyword>
<evidence type="ECO:0000256" key="6">
    <source>
        <dbReference type="ARBA" id="ARBA00022989"/>
    </source>
</evidence>
<feature type="transmembrane region" description="Helical" evidence="8">
    <location>
        <begin position="62"/>
        <end position="84"/>
    </location>
</feature>
<feature type="transmembrane region" description="Helical" evidence="8">
    <location>
        <begin position="30"/>
        <end position="50"/>
    </location>
</feature>
<dbReference type="InterPro" id="IPR000515">
    <property type="entry name" value="MetI-like"/>
</dbReference>
<dbReference type="Proteomes" id="UP000471409">
    <property type="component" value="Unassembled WGS sequence"/>
</dbReference>
<evidence type="ECO:0000256" key="3">
    <source>
        <dbReference type="ARBA" id="ARBA00022475"/>
    </source>
</evidence>
<evidence type="ECO:0000313" key="10">
    <source>
        <dbReference type="Proteomes" id="UP000471409"/>
    </source>
</evidence>
<dbReference type="EMBL" id="WXXP01000001">
    <property type="protein sequence ID" value="NEK48486.1"/>
    <property type="molecule type" value="Genomic_DNA"/>
</dbReference>
<dbReference type="GO" id="GO:0055085">
    <property type="term" value="P:transmembrane transport"/>
    <property type="evidence" value="ECO:0007669"/>
    <property type="project" value="InterPro"/>
</dbReference>
<organism evidence="9 10">
    <name type="scientific">Rhizobium leguminosarum</name>
    <dbReference type="NCBI Taxonomy" id="384"/>
    <lineage>
        <taxon>Bacteria</taxon>
        <taxon>Pseudomonadati</taxon>
        <taxon>Pseudomonadota</taxon>
        <taxon>Alphaproteobacteria</taxon>
        <taxon>Hyphomicrobiales</taxon>
        <taxon>Rhizobiaceae</taxon>
        <taxon>Rhizobium/Agrobacterium group</taxon>
        <taxon>Rhizobium</taxon>
    </lineage>
</organism>
<evidence type="ECO:0000256" key="4">
    <source>
        <dbReference type="ARBA" id="ARBA00022519"/>
    </source>
</evidence>
<dbReference type="CDD" id="cd06261">
    <property type="entry name" value="TM_PBP2"/>
    <property type="match status" value="1"/>
</dbReference>
<keyword evidence="3" id="KW-1003">Cell membrane</keyword>
<keyword evidence="2 8" id="KW-0813">Transport</keyword>
<keyword evidence="4" id="KW-0997">Cell inner membrane</keyword>
<keyword evidence="5 8" id="KW-0812">Transmembrane</keyword>
<accession>A0A6P0D9E3</accession>
<comment type="subcellular location">
    <subcellularLocation>
        <location evidence="1">Cell inner membrane</location>
        <topology evidence="1">Multi-pass membrane protein</topology>
    </subcellularLocation>
    <subcellularLocation>
        <location evidence="8">Cell membrane</location>
        <topology evidence="8">Multi-pass membrane protein</topology>
    </subcellularLocation>
</comment>
<dbReference type="RefSeq" id="WP_011654124.1">
    <property type="nucleotide sequence ID" value="NZ_JAAXBM010000023.1"/>
</dbReference>
<evidence type="ECO:0000256" key="2">
    <source>
        <dbReference type="ARBA" id="ARBA00022448"/>
    </source>
</evidence>
<dbReference type="PANTHER" id="PTHR43357">
    <property type="entry name" value="INNER MEMBRANE ABC TRANSPORTER PERMEASE PROTEIN YDCV"/>
    <property type="match status" value="1"/>
</dbReference>
<dbReference type="SUPFAM" id="SSF161098">
    <property type="entry name" value="MetI-like"/>
    <property type="match status" value="1"/>
</dbReference>
<comment type="similarity">
    <text evidence="8">Belongs to the binding-protein-dependent transport system permease family.</text>
</comment>
<sequence length="230" mass="25134">MAATRLTLSWFQKALSTAGFITGLWRSLTVAIFATLTIILIGIPTAYAISRFRFHGCELLRAILLAPLVVPRVVLGFGLFVLFVTTRSQLFGTLPGIALAHVILVVPFVGVIFLAALEEVAPTLEEAARDLGAGPIRTFFLVTLPQMRIALLSASFFCFITSVDEVETTLFLVQPAVKTLPVALYHYLESRQDPTIAAVFSLMIAIAFAFIQAGINLSNGQFWKRIFGAR</sequence>
<feature type="transmembrane region" description="Helical" evidence="8">
    <location>
        <begin position="195"/>
        <end position="215"/>
    </location>
</feature>
<evidence type="ECO:0000256" key="7">
    <source>
        <dbReference type="ARBA" id="ARBA00023136"/>
    </source>
</evidence>
<evidence type="ECO:0000256" key="8">
    <source>
        <dbReference type="RuleBase" id="RU363032"/>
    </source>
</evidence>
<dbReference type="Gene3D" id="1.10.3720.10">
    <property type="entry name" value="MetI-like"/>
    <property type="match status" value="1"/>
</dbReference>
<comment type="caution">
    <text evidence="9">The sequence shown here is derived from an EMBL/GenBank/DDBJ whole genome shotgun (WGS) entry which is preliminary data.</text>
</comment>
<feature type="transmembrane region" description="Helical" evidence="8">
    <location>
        <begin position="96"/>
        <end position="117"/>
    </location>
</feature>
<dbReference type="PROSITE" id="PS50928">
    <property type="entry name" value="ABC_TM1"/>
    <property type="match status" value="1"/>
</dbReference>
<dbReference type="GeneID" id="303210348"/>
<reference evidence="9 10" key="1">
    <citation type="submission" date="2020-01" db="EMBL/GenBank/DDBJ databases">
        <title>Rhizobium genotypes associated with high levels of biological nitrogen fixation by grain legumes in a temperate-maritime cropping system.</title>
        <authorList>
            <person name="Maluk M."/>
            <person name="Francesc Ferrando Molina F."/>
            <person name="Lopez Del Egido L."/>
            <person name="Lafos M."/>
            <person name="Langarica-Fuentes A."/>
            <person name="Gebre Yohannes G."/>
            <person name="Young M.W."/>
            <person name="Martin P."/>
            <person name="Gantlett R."/>
            <person name="Kenicer G."/>
            <person name="Hawes C."/>
            <person name="Begg G.S."/>
            <person name="Quilliam R.S."/>
            <person name="Squire G.R."/>
            <person name="Poole P.S."/>
            <person name="Young P.W."/>
            <person name="Iannetta P.M."/>
            <person name="James E.K."/>
        </authorList>
    </citation>
    <scope>NUCLEOTIDE SEQUENCE [LARGE SCALE GENOMIC DNA]</scope>
    <source>
        <strain evidence="9 10">JHI944</strain>
    </source>
</reference>
<gene>
    <name evidence="9" type="ORF">GUK36_03485</name>
</gene>